<evidence type="ECO:0000256" key="6">
    <source>
        <dbReference type="ARBA" id="ARBA00023136"/>
    </source>
</evidence>
<dbReference type="GO" id="GO:0042158">
    <property type="term" value="P:lipoprotein biosynthetic process"/>
    <property type="evidence" value="ECO:0007669"/>
    <property type="project" value="InterPro"/>
</dbReference>
<dbReference type="PANTHER" id="PTHR30589:SF0">
    <property type="entry name" value="PHOSPHATIDYLGLYCEROL--PROLIPOPROTEIN DIACYLGLYCERYL TRANSFERASE"/>
    <property type="match status" value="1"/>
</dbReference>
<dbReference type="AlphaFoldDB" id="A0A011PNP6"/>
<dbReference type="Proteomes" id="UP000020218">
    <property type="component" value="Unassembled WGS sequence"/>
</dbReference>
<feature type="transmembrane region" description="Helical" evidence="7">
    <location>
        <begin position="167"/>
        <end position="185"/>
    </location>
</feature>
<evidence type="ECO:0000256" key="2">
    <source>
        <dbReference type="ARBA" id="ARBA00022475"/>
    </source>
</evidence>
<feature type="transmembrane region" description="Helical" evidence="7">
    <location>
        <begin position="72"/>
        <end position="88"/>
    </location>
</feature>
<keyword evidence="8" id="KW-0328">Glycosyltransferase</keyword>
<proteinExistence type="inferred from homology"/>
<evidence type="ECO:0000256" key="5">
    <source>
        <dbReference type="ARBA" id="ARBA00022989"/>
    </source>
</evidence>
<dbReference type="Pfam" id="PF01790">
    <property type="entry name" value="LGT"/>
    <property type="match status" value="1"/>
</dbReference>
<evidence type="ECO:0000256" key="7">
    <source>
        <dbReference type="SAM" id="Phobius"/>
    </source>
</evidence>
<accession>A0A011PNP6</accession>
<keyword evidence="2" id="KW-1003">Cell membrane</keyword>
<feature type="transmembrane region" description="Helical" evidence="7">
    <location>
        <begin position="222"/>
        <end position="240"/>
    </location>
</feature>
<sequence>MSTLIGNPLLYWGAGVAATLAVAVWQADRARLDPWAMYLAGIAGFAGGLVGGGVYALLVGPEHAHQASQTRGALGALAGAAALAWFLLRIRGERYLDYADAAAPAIALGYAVYRFGCFFNGCCFGTLTTVSWAVTFGRGTEAFASQVAAGLIAQDAAHTLPVHPAQFYHATVGIVGFLLLLRLPSTVSGTRLAFALAFYGATRLTIEFLRADALPVVGPLDVNQLVCLAMMVGGALVWLFRPSVKRSCVALEEHSP</sequence>
<keyword evidence="6 7" id="KW-0472">Membrane</keyword>
<name>A0A011PNP6_9PROT</name>
<comment type="caution">
    <text evidence="8">The sequence shown here is derived from an EMBL/GenBank/DDBJ whole genome shotgun (WGS) entry which is preliminary data.</text>
</comment>
<reference evidence="8" key="1">
    <citation type="submission" date="2014-02" db="EMBL/GenBank/DDBJ databases">
        <title>Expanding our view of genomic diversity in Candidatus Accumulibacter clades.</title>
        <authorList>
            <person name="Skennerton C.T."/>
            <person name="Barr J.J."/>
            <person name="Slater F.R."/>
            <person name="Bond P.L."/>
            <person name="Tyson G.W."/>
        </authorList>
    </citation>
    <scope>NUCLEOTIDE SEQUENCE [LARGE SCALE GENOMIC DNA]</scope>
</reference>
<comment type="similarity">
    <text evidence="1">Belongs to the Lgt family.</text>
</comment>
<keyword evidence="9" id="KW-1185">Reference proteome</keyword>
<evidence type="ECO:0000313" key="9">
    <source>
        <dbReference type="Proteomes" id="UP000020218"/>
    </source>
</evidence>
<feature type="transmembrane region" description="Helical" evidence="7">
    <location>
        <begin position="39"/>
        <end position="60"/>
    </location>
</feature>
<organism evidence="8 9">
    <name type="scientific">Candidatus Accumulibacter adjunctus</name>
    <dbReference type="NCBI Taxonomy" id="1454001"/>
    <lineage>
        <taxon>Bacteria</taxon>
        <taxon>Pseudomonadati</taxon>
        <taxon>Pseudomonadota</taxon>
        <taxon>Betaproteobacteria</taxon>
        <taxon>Candidatus Accumulibacter</taxon>
    </lineage>
</organism>
<keyword evidence="5 7" id="KW-1133">Transmembrane helix</keyword>
<gene>
    <name evidence="8" type="primary">lgt_1</name>
    <name evidence="8" type="ORF">AW08_01528</name>
</gene>
<evidence type="ECO:0000313" key="8">
    <source>
        <dbReference type="EMBL" id="EXI67924.1"/>
    </source>
</evidence>
<dbReference type="InterPro" id="IPR001640">
    <property type="entry name" value="Lgt"/>
</dbReference>
<keyword evidence="4 7" id="KW-0812">Transmembrane</keyword>
<dbReference type="STRING" id="1454001.AW08_01528"/>
<evidence type="ECO:0000256" key="1">
    <source>
        <dbReference type="ARBA" id="ARBA00007150"/>
    </source>
</evidence>
<feature type="transmembrane region" description="Helical" evidence="7">
    <location>
        <begin position="9"/>
        <end position="27"/>
    </location>
</feature>
<evidence type="ECO:0000256" key="4">
    <source>
        <dbReference type="ARBA" id="ARBA00022692"/>
    </source>
</evidence>
<dbReference type="GO" id="GO:0005886">
    <property type="term" value="C:plasma membrane"/>
    <property type="evidence" value="ECO:0007669"/>
    <property type="project" value="InterPro"/>
</dbReference>
<dbReference type="EC" id="2.4.99.-" evidence="8"/>
<dbReference type="GO" id="GO:0008961">
    <property type="term" value="F:phosphatidylglycerol-prolipoprotein diacylglyceryl transferase activity"/>
    <property type="evidence" value="ECO:0007669"/>
    <property type="project" value="InterPro"/>
</dbReference>
<keyword evidence="3 8" id="KW-0808">Transferase</keyword>
<dbReference type="PATRIC" id="fig|1454001.3.peg.1605"/>
<evidence type="ECO:0000256" key="3">
    <source>
        <dbReference type="ARBA" id="ARBA00022679"/>
    </source>
</evidence>
<protein>
    <submittedName>
        <fullName evidence="8">Prolipoprotein diacylglyceryl transferase</fullName>
        <ecNumber evidence="8">2.4.99.-</ecNumber>
    </submittedName>
</protein>
<dbReference type="EMBL" id="JFAX01000007">
    <property type="protein sequence ID" value="EXI67924.1"/>
    <property type="molecule type" value="Genomic_DNA"/>
</dbReference>
<dbReference type="PANTHER" id="PTHR30589">
    <property type="entry name" value="PROLIPOPROTEIN DIACYLGLYCERYL TRANSFERASE"/>
    <property type="match status" value="1"/>
</dbReference>